<evidence type="ECO:0000313" key="2">
    <source>
        <dbReference type="EMBL" id="MBD3689704.1"/>
    </source>
</evidence>
<protein>
    <submittedName>
        <fullName evidence="2">Uncharacterized protein</fullName>
    </submittedName>
</protein>
<feature type="transmembrane region" description="Helical" evidence="1">
    <location>
        <begin position="42"/>
        <end position="63"/>
    </location>
</feature>
<dbReference type="AlphaFoldDB" id="A0A8I0GGQ5"/>
<dbReference type="RefSeq" id="WP_191071731.1">
    <property type="nucleotide sequence ID" value="NZ_CP060506.1"/>
</dbReference>
<comment type="caution">
    <text evidence="2">The sequence shown here is derived from an EMBL/GenBank/DDBJ whole genome shotgun (WGS) entry which is preliminary data.</text>
</comment>
<keyword evidence="1" id="KW-0472">Membrane</keyword>
<feature type="transmembrane region" description="Helical" evidence="1">
    <location>
        <begin position="104"/>
        <end position="126"/>
    </location>
</feature>
<proteinExistence type="predicted"/>
<keyword evidence="3" id="KW-1185">Reference proteome</keyword>
<keyword evidence="1" id="KW-1133">Transmembrane helix</keyword>
<organism evidence="2 3">
    <name type="scientific">Nanchangia anserum</name>
    <dbReference type="NCBI Taxonomy" id="2692125"/>
    <lineage>
        <taxon>Bacteria</taxon>
        <taxon>Bacillati</taxon>
        <taxon>Actinomycetota</taxon>
        <taxon>Actinomycetes</taxon>
        <taxon>Actinomycetales</taxon>
        <taxon>Actinomycetaceae</taxon>
        <taxon>Nanchangia</taxon>
    </lineage>
</organism>
<accession>A0A8I0GGQ5</accession>
<dbReference type="EMBL" id="JACRUO010000001">
    <property type="protein sequence ID" value="MBD3689704.1"/>
    <property type="molecule type" value="Genomic_DNA"/>
</dbReference>
<sequence>MTYDDDAPASVCARVATGFIGVLGAAAVIGGTYAIVLERSRLAPLVFLFCGCFAAIVMCATAVRLRRYRPYPDAVARAIQLATMSAIAALVSFVVLLVPITAAPIAAVVIALVQAVLAGTAIRLWWRNAPVSITAGESE</sequence>
<keyword evidence="1" id="KW-0812">Transmembrane</keyword>
<dbReference type="Proteomes" id="UP000627538">
    <property type="component" value="Unassembled WGS sequence"/>
</dbReference>
<evidence type="ECO:0000256" key="1">
    <source>
        <dbReference type="SAM" id="Phobius"/>
    </source>
</evidence>
<feature type="transmembrane region" description="Helical" evidence="1">
    <location>
        <begin position="12"/>
        <end position="36"/>
    </location>
</feature>
<reference evidence="2 3" key="1">
    <citation type="submission" date="2020-08" db="EMBL/GenBank/DDBJ databases">
        <title>Winkia gen. nov., sp. nov., isolated from faeces of the Anser albifrons in China.</title>
        <authorList>
            <person name="Liu Q."/>
        </authorList>
    </citation>
    <scope>NUCLEOTIDE SEQUENCE [LARGE SCALE GENOMIC DNA]</scope>
    <source>
        <strain evidence="2 3">C62</strain>
    </source>
</reference>
<gene>
    <name evidence="2" type="ORF">H8R10_05625</name>
</gene>
<feature type="transmembrane region" description="Helical" evidence="1">
    <location>
        <begin position="75"/>
        <end position="98"/>
    </location>
</feature>
<name>A0A8I0GGQ5_9ACTO</name>
<evidence type="ECO:0000313" key="3">
    <source>
        <dbReference type="Proteomes" id="UP000627538"/>
    </source>
</evidence>